<evidence type="ECO:0000313" key="7">
    <source>
        <dbReference type="Proteomes" id="UP000063965"/>
    </source>
</evidence>
<evidence type="ECO:0000256" key="4">
    <source>
        <dbReference type="PROSITE-ProRule" id="PRU00473"/>
    </source>
</evidence>
<protein>
    <submittedName>
        <fullName evidence="6">Peptidoglycan-associated lipoprotein</fullName>
    </submittedName>
</protein>
<dbReference type="PROSITE" id="PS51123">
    <property type="entry name" value="OMPA_2"/>
    <property type="match status" value="1"/>
</dbReference>
<dbReference type="InterPro" id="IPR006664">
    <property type="entry name" value="OMP_bac"/>
</dbReference>
<dbReference type="InterPro" id="IPR050330">
    <property type="entry name" value="Bact_OuterMem_StrucFunc"/>
</dbReference>
<sequence length="196" mass="21898">MVGSTTVRGVNMPKRFQWARFQWAILSMVILGLTACKSHTASMDGGSAATGVRDGAKTYALVGESSYHGQVMQDSQGRIINPLVTPANQTYYFDFDSTAVRVVDLQAIHIQANYLAIHPKAKVRLEGNTDNRGSREYNIGLGWRRDQAIARIFEQEGVAPSQLDMVSYGKEHPAVPSNNEYAWRLNRRVNLIYEAY</sequence>
<dbReference type="EMBL" id="CP011126">
    <property type="protein sequence ID" value="AKQ33976.1"/>
    <property type="molecule type" value="Genomic_DNA"/>
</dbReference>
<comment type="subcellular location">
    <subcellularLocation>
        <location evidence="1">Cell outer membrane</location>
    </subcellularLocation>
</comment>
<dbReference type="Proteomes" id="UP000063965">
    <property type="component" value="Chromosome"/>
</dbReference>
<feature type="domain" description="OmpA-like" evidence="5">
    <location>
        <begin position="80"/>
        <end position="196"/>
    </location>
</feature>
<keyword evidence="3" id="KW-0998">Cell outer membrane</keyword>
<accession>A0ABM5UVG0</accession>
<keyword evidence="7" id="KW-1185">Reference proteome</keyword>
<reference evidence="6 7" key="1">
    <citation type="journal article" date="2015" name="Genome Biol. Evol.">
        <title>Distinctive Genome Reduction Rates Revealed by Genomic Analyses of Two Coxiella-Like Endosymbionts in Ticks.</title>
        <authorList>
            <person name="Gottlieb Y."/>
            <person name="Lalzar I."/>
            <person name="Klasson L."/>
        </authorList>
    </citation>
    <scope>NUCLEOTIDE SEQUENCE [LARGE SCALE GENOMIC DNA]</scope>
    <source>
        <strain evidence="6 7">CRt</strain>
    </source>
</reference>
<dbReference type="PANTHER" id="PTHR30329:SF21">
    <property type="entry name" value="LIPOPROTEIN YIAD-RELATED"/>
    <property type="match status" value="1"/>
</dbReference>
<dbReference type="SUPFAM" id="SSF103088">
    <property type="entry name" value="OmpA-like"/>
    <property type="match status" value="1"/>
</dbReference>
<dbReference type="Pfam" id="PF00691">
    <property type="entry name" value="OmpA"/>
    <property type="match status" value="1"/>
</dbReference>
<dbReference type="InterPro" id="IPR006665">
    <property type="entry name" value="OmpA-like"/>
</dbReference>
<evidence type="ECO:0000256" key="3">
    <source>
        <dbReference type="ARBA" id="ARBA00023237"/>
    </source>
</evidence>
<name>A0ABM5UVG0_9COXI</name>
<dbReference type="Gene3D" id="3.30.1330.60">
    <property type="entry name" value="OmpA-like domain"/>
    <property type="match status" value="1"/>
</dbReference>
<organism evidence="6 7">
    <name type="scientific">Candidatus Coxiella mudrowiae</name>
    <dbReference type="NCBI Taxonomy" id="2054173"/>
    <lineage>
        <taxon>Bacteria</taxon>
        <taxon>Pseudomonadati</taxon>
        <taxon>Pseudomonadota</taxon>
        <taxon>Gammaproteobacteria</taxon>
        <taxon>Legionellales</taxon>
        <taxon>Coxiellaceae</taxon>
        <taxon>Coxiella</taxon>
    </lineage>
</organism>
<evidence type="ECO:0000256" key="1">
    <source>
        <dbReference type="ARBA" id="ARBA00004442"/>
    </source>
</evidence>
<dbReference type="PRINTS" id="PR01021">
    <property type="entry name" value="OMPADOMAIN"/>
</dbReference>
<keyword evidence="2 4" id="KW-0472">Membrane</keyword>
<proteinExistence type="predicted"/>
<dbReference type="InterPro" id="IPR036737">
    <property type="entry name" value="OmpA-like_sf"/>
</dbReference>
<evidence type="ECO:0000256" key="2">
    <source>
        <dbReference type="ARBA" id="ARBA00023136"/>
    </source>
</evidence>
<keyword evidence="6" id="KW-0449">Lipoprotein</keyword>
<gene>
    <name evidence="6" type="ORF">CleRT_14670</name>
</gene>
<evidence type="ECO:0000259" key="5">
    <source>
        <dbReference type="PROSITE" id="PS51123"/>
    </source>
</evidence>
<evidence type="ECO:0000313" key="6">
    <source>
        <dbReference type="EMBL" id="AKQ33976.1"/>
    </source>
</evidence>
<dbReference type="PANTHER" id="PTHR30329">
    <property type="entry name" value="STATOR ELEMENT OF FLAGELLAR MOTOR COMPLEX"/>
    <property type="match status" value="1"/>
</dbReference>
<dbReference type="CDD" id="cd07185">
    <property type="entry name" value="OmpA_C-like"/>
    <property type="match status" value="1"/>
</dbReference>